<dbReference type="PROSITE" id="PS51194">
    <property type="entry name" value="HELICASE_CTER"/>
    <property type="match status" value="1"/>
</dbReference>
<dbReference type="PANTHER" id="PTHR30612:SF0">
    <property type="entry name" value="CHLOROPLAST PROTEIN-TRANSPORTING ATPASE"/>
    <property type="match status" value="1"/>
</dbReference>
<evidence type="ECO:0000256" key="2">
    <source>
        <dbReference type="ARBA" id="ARBA00022448"/>
    </source>
</evidence>
<comment type="similarity">
    <text evidence="1 12">Belongs to the SecA family.</text>
</comment>
<organism evidence="16 17">
    <name type="scientific">Candidatus Portiera aleyrodidarum MED</name>
    <name type="common">Bemisia tabaci</name>
    <dbReference type="NCBI Taxonomy" id="1163752"/>
    <lineage>
        <taxon>Bacteria</taxon>
        <taxon>Pseudomonadati</taxon>
        <taxon>Pseudomonadota</taxon>
        <taxon>Gammaproteobacteria</taxon>
        <taxon>Candidatus Johnevansiales</taxon>
        <taxon>Candidatus Johnevansiaceae</taxon>
        <taxon>Candidatus Portiera</taxon>
    </lineage>
</organism>
<evidence type="ECO:0000256" key="7">
    <source>
        <dbReference type="ARBA" id="ARBA00022840"/>
    </source>
</evidence>
<dbReference type="HAMAP" id="MF_01382">
    <property type="entry name" value="SecA"/>
    <property type="match status" value="1"/>
</dbReference>
<dbReference type="SUPFAM" id="SSF81886">
    <property type="entry name" value="Helical scaffold and wing domains of SecA"/>
    <property type="match status" value="1"/>
</dbReference>
<keyword evidence="6 12" id="KW-0547">Nucleotide-binding</keyword>
<evidence type="ECO:0000256" key="5">
    <source>
        <dbReference type="ARBA" id="ARBA00022519"/>
    </source>
</evidence>
<evidence type="ECO:0000313" key="16">
    <source>
        <dbReference type="EMBL" id="AJF24091.1"/>
    </source>
</evidence>
<evidence type="ECO:0000256" key="12">
    <source>
        <dbReference type="HAMAP-Rule" id="MF_01382"/>
    </source>
</evidence>
<evidence type="ECO:0000256" key="11">
    <source>
        <dbReference type="ARBA" id="ARBA00023136"/>
    </source>
</evidence>
<sequence>MLISTLVLKKNDREIKRICNIVYIINDLENHFVSIDNSLLRYKTLEYRKRIIKGDLLDMLLPEAFCTIREASKRILGIRHFDVQIIGGIVLHKGLVAEMKTGEGKTFVGTLPTYLNALPGHGVHVITTNEYLSKRDSKNLRPLYEFLGLSRKTIYAEQILQEKISAYKADITFGTNNDYGFDYLRNNLAYEIKEKFQRKLNFALLDEIDSILIDESRTPLIISGQLDSGTQIYYLIKNIAEKLIINKKNIYKHQQCDFVLDEKQKQVYLTEQGHKYIEFILKSKQIIKSSDSLYSVNNIDFVKKIKAALLALYLFKKNVDYLIINKEIIIVDENTGRVIPGKRWSDGLHQAIEAKEGVKIKQDGNVLAYITLQYFFRLYSKITGMTGTALTEAYEFKKVYKLDVLVIPTNKPIIRKDMNDLIFFSFKEKFEAIVKDIKNKLYKGRPLVVGTTSISFSEYLSCILNFHKISHNVLNANNHSYEANILSKAGRYSTITIATKMAGRGTDITLGGTKQNIFNKHLVKLSGGLHVIGTEHHESRRIDNQFKGRAGRQGEPGSNRFFVALEDTLMRVVCSNRLKKMIQILGLAYGESISHKIVNKALEQAQNNIESHKFAIRKQLLKYEKISSYHRKIVYHQRDAILFNQNFAEYITTTIKEVICKIICDYKNNSNIDKFEDNIKTILNLNIYKWIKKNKYMLSSDTGYIFVKKKLKDKYTTNYIYNCKKFGKQRIKLFEKNTILQIIDIKWKEHLQNMDYIMNSIHLRYYIQKKPIEEYQKEALSLFKAFNINLKVFIISIISQYKNV</sequence>
<evidence type="ECO:0000256" key="8">
    <source>
        <dbReference type="ARBA" id="ARBA00022927"/>
    </source>
</evidence>
<dbReference type="GO" id="GO:0065002">
    <property type="term" value="P:intracellular protein transmembrane transport"/>
    <property type="evidence" value="ECO:0007669"/>
    <property type="project" value="UniProtKB-UniRule"/>
</dbReference>
<evidence type="ECO:0000313" key="17">
    <source>
        <dbReference type="Proteomes" id="UP000031624"/>
    </source>
</evidence>
<comment type="subcellular location">
    <subcellularLocation>
        <location evidence="12">Cell membrane</location>
        <topology evidence="12">Peripheral membrane protein</topology>
        <orientation evidence="12">Cytoplasmic side</orientation>
    </subcellularLocation>
    <subcellularLocation>
        <location evidence="12">Cytoplasm</location>
    </subcellularLocation>
    <text evidence="12">Distribution is 50-50.</text>
</comment>
<dbReference type="EC" id="7.4.2.8" evidence="12"/>
<dbReference type="FunFam" id="3.40.50.300:FF:000429">
    <property type="entry name" value="Preprotein translocase subunit SecA"/>
    <property type="match status" value="1"/>
</dbReference>
<evidence type="ECO:0000256" key="9">
    <source>
        <dbReference type="ARBA" id="ARBA00022967"/>
    </source>
</evidence>
<proteinExistence type="inferred from homology"/>
<dbReference type="PROSITE" id="PS51192">
    <property type="entry name" value="HELICASE_ATP_BIND_1"/>
    <property type="match status" value="1"/>
</dbReference>
<reference evidence="16 17" key="1">
    <citation type="submission" date="2014-04" db="EMBL/GenBank/DDBJ databases">
        <title>Genome reduction and metabolic complementation of the dual endosymbionts in the whitefly Bemisia tabaci.</title>
        <authorList>
            <person name="Rao Q."/>
            <person name="Rollat-Farnier P.-A."/>
            <person name="Zhang Z.-X."/>
            <person name="Santos-Garcia D."/>
            <person name="Silva F.J."/>
            <person name="Moya A."/>
            <person name="Zhu D.-T."/>
            <person name="Klein C.C."/>
            <person name="Vavre F."/>
            <person name="Sagot M.-F."/>
            <person name="Liu S.-S."/>
            <person name="Mouton L."/>
            <person name="Wang X.-W."/>
        </authorList>
    </citation>
    <scope>NUCLEOTIDE SEQUENCE [LARGE SCALE GENOMIC DNA]</scope>
    <source>
        <strain evidence="16 17">BT-Q</strain>
    </source>
</reference>
<dbReference type="AlphaFoldDB" id="A0AAU8RQS4"/>
<comment type="catalytic activity">
    <reaction evidence="12">
        <text>ATP + H2O + cellular proteinSide 1 = ADP + phosphate + cellular proteinSide 2.</text>
        <dbReference type="EC" id="7.4.2.8"/>
    </reaction>
</comment>
<dbReference type="Gene3D" id="3.40.50.300">
    <property type="entry name" value="P-loop containing nucleotide triphosphate hydrolases"/>
    <property type="match status" value="3"/>
</dbReference>
<keyword evidence="5" id="KW-0997">Cell inner membrane</keyword>
<accession>A0AAU8RQS4</accession>
<keyword evidence="10 12" id="KW-0811">Translocation</keyword>
<dbReference type="SMART" id="SM00958">
    <property type="entry name" value="SecA_PP_bind"/>
    <property type="match status" value="1"/>
</dbReference>
<comment type="function">
    <text evidence="12">Part of the Sec protein translocase complex. Interacts with the SecYEG preprotein conducting channel. Has a central role in coupling the hydrolysis of ATP to the transfer of proteins into and across the cell membrane, serving both as a receptor for the preprotein-SecB complex and as an ATP-driven molecular motor driving the stepwise translocation of polypeptide chains across the membrane.</text>
</comment>
<dbReference type="InterPro" id="IPR036670">
    <property type="entry name" value="SecA_X-link_sf"/>
</dbReference>
<feature type="binding site" evidence="12">
    <location>
        <position position="84"/>
    </location>
    <ligand>
        <name>ATP</name>
        <dbReference type="ChEBI" id="CHEBI:30616"/>
    </ligand>
</feature>
<keyword evidence="11 12" id="KW-0472">Membrane</keyword>
<evidence type="ECO:0000256" key="3">
    <source>
        <dbReference type="ARBA" id="ARBA00022475"/>
    </source>
</evidence>
<dbReference type="SUPFAM" id="SSF52540">
    <property type="entry name" value="P-loop containing nucleoside triphosphate hydrolases"/>
    <property type="match status" value="2"/>
</dbReference>
<comment type="subunit">
    <text evidence="12">Monomer and homodimer. Part of the essential Sec protein translocation apparatus which comprises SecA, SecYEG and auxiliary proteins SecDF-YajC and YidC.</text>
</comment>
<dbReference type="GO" id="GO:0005524">
    <property type="term" value="F:ATP binding"/>
    <property type="evidence" value="ECO:0007669"/>
    <property type="project" value="UniProtKB-UniRule"/>
</dbReference>
<gene>
    <name evidence="12 16" type="primary">secA</name>
    <name evidence="16" type="synonym">azi</name>
    <name evidence="16" type="synonym">div</name>
    <name evidence="16" type="ORF">O3E_00915</name>
</gene>
<dbReference type="InterPro" id="IPR001650">
    <property type="entry name" value="Helicase_C-like"/>
</dbReference>
<dbReference type="Pfam" id="PF01043">
    <property type="entry name" value="SecA_PP_bind"/>
    <property type="match status" value="1"/>
</dbReference>
<dbReference type="CDD" id="cd18803">
    <property type="entry name" value="SF2_C_secA"/>
    <property type="match status" value="1"/>
</dbReference>
<dbReference type="CDD" id="cd17928">
    <property type="entry name" value="DEXDc_SecA"/>
    <property type="match status" value="1"/>
</dbReference>
<feature type="domain" description="SecA family profile" evidence="15">
    <location>
        <begin position="1"/>
        <end position="594"/>
    </location>
</feature>
<keyword evidence="3 12" id="KW-1003">Cell membrane</keyword>
<feature type="domain" description="Helicase C-terminal" evidence="14">
    <location>
        <begin position="429"/>
        <end position="610"/>
    </location>
</feature>
<dbReference type="RefSeq" id="WP_014943251.1">
    <property type="nucleotide sequence ID" value="NZ_CP007563.1"/>
</dbReference>
<evidence type="ECO:0000259" key="15">
    <source>
        <dbReference type="PROSITE" id="PS51196"/>
    </source>
</evidence>
<feature type="binding site" evidence="12">
    <location>
        <begin position="102"/>
        <end position="106"/>
    </location>
    <ligand>
        <name>ATP</name>
        <dbReference type="ChEBI" id="CHEBI:30616"/>
    </ligand>
</feature>
<dbReference type="GO" id="GO:0008564">
    <property type="term" value="F:protein-exporting ATPase activity"/>
    <property type="evidence" value="ECO:0007669"/>
    <property type="project" value="UniProtKB-EC"/>
</dbReference>
<dbReference type="Proteomes" id="UP000031624">
    <property type="component" value="Chromosome"/>
</dbReference>
<keyword evidence="7 12" id="KW-0067">ATP-binding</keyword>
<dbReference type="InterPro" id="IPR014018">
    <property type="entry name" value="SecA_motor_DEAD"/>
</dbReference>
<dbReference type="FunFam" id="3.90.1440.10:FF:000001">
    <property type="entry name" value="Preprotein translocase subunit SecA"/>
    <property type="match status" value="1"/>
</dbReference>
<dbReference type="GO" id="GO:0006605">
    <property type="term" value="P:protein targeting"/>
    <property type="evidence" value="ECO:0007669"/>
    <property type="project" value="UniProtKB-UniRule"/>
</dbReference>
<dbReference type="InterPro" id="IPR000185">
    <property type="entry name" value="SecA"/>
</dbReference>
<evidence type="ECO:0000256" key="6">
    <source>
        <dbReference type="ARBA" id="ARBA00022741"/>
    </source>
</evidence>
<dbReference type="InterPro" id="IPR011115">
    <property type="entry name" value="SecA_DEAD"/>
</dbReference>
<keyword evidence="9 12" id="KW-1278">Translocase</keyword>
<dbReference type="SUPFAM" id="SSF81767">
    <property type="entry name" value="Pre-protein crosslinking domain of SecA"/>
    <property type="match status" value="1"/>
</dbReference>
<dbReference type="Gene3D" id="1.10.3060.10">
    <property type="entry name" value="Helical scaffold and wing domains of SecA"/>
    <property type="match status" value="1"/>
</dbReference>
<dbReference type="InterPro" id="IPR027417">
    <property type="entry name" value="P-loop_NTPase"/>
</dbReference>
<dbReference type="Pfam" id="PF07516">
    <property type="entry name" value="SecA_SW"/>
    <property type="match status" value="1"/>
</dbReference>
<dbReference type="PRINTS" id="PR00906">
    <property type="entry name" value="SECA"/>
</dbReference>
<dbReference type="InterPro" id="IPR011130">
    <property type="entry name" value="SecA_preprotein_X-link_dom"/>
</dbReference>
<dbReference type="InterPro" id="IPR044722">
    <property type="entry name" value="SecA_SF2_C"/>
</dbReference>
<feature type="binding site" evidence="12">
    <location>
        <position position="507"/>
    </location>
    <ligand>
        <name>ATP</name>
        <dbReference type="ChEBI" id="CHEBI:30616"/>
    </ligand>
</feature>
<dbReference type="GO" id="GO:0031522">
    <property type="term" value="C:cell envelope Sec protein transport complex"/>
    <property type="evidence" value="ECO:0007669"/>
    <property type="project" value="TreeGrafter"/>
</dbReference>
<dbReference type="SMART" id="SM00957">
    <property type="entry name" value="SecA_DEAD"/>
    <property type="match status" value="1"/>
</dbReference>
<dbReference type="GO" id="GO:0005829">
    <property type="term" value="C:cytosol"/>
    <property type="evidence" value="ECO:0007669"/>
    <property type="project" value="TreeGrafter"/>
</dbReference>
<dbReference type="InterPro" id="IPR036266">
    <property type="entry name" value="SecA_Wing/Scaffold_sf"/>
</dbReference>
<evidence type="ECO:0000259" key="14">
    <source>
        <dbReference type="PROSITE" id="PS51194"/>
    </source>
</evidence>
<dbReference type="GO" id="GO:0043952">
    <property type="term" value="P:protein transport by the Sec complex"/>
    <property type="evidence" value="ECO:0007669"/>
    <property type="project" value="TreeGrafter"/>
</dbReference>
<dbReference type="InterPro" id="IPR011116">
    <property type="entry name" value="SecA_Wing/Scaffold"/>
</dbReference>
<feature type="domain" description="Helicase ATP-binding" evidence="13">
    <location>
        <begin position="86"/>
        <end position="244"/>
    </location>
</feature>
<dbReference type="KEGG" id="paly:O3E_00915"/>
<keyword evidence="2 12" id="KW-0813">Transport</keyword>
<protein>
    <recommendedName>
        <fullName evidence="12">Protein translocase subunit SecA</fullName>
        <ecNumber evidence="12">7.4.2.8</ecNumber>
    </recommendedName>
</protein>
<dbReference type="EMBL" id="CP007563">
    <property type="protein sequence ID" value="AJF24091.1"/>
    <property type="molecule type" value="Genomic_DNA"/>
</dbReference>
<keyword evidence="8 12" id="KW-0653">Protein transport</keyword>
<dbReference type="PANTHER" id="PTHR30612">
    <property type="entry name" value="SECA INNER MEMBRANE COMPONENT OF SEC PROTEIN SECRETION SYSTEM"/>
    <property type="match status" value="1"/>
</dbReference>
<dbReference type="InterPro" id="IPR014001">
    <property type="entry name" value="Helicase_ATP-bd"/>
</dbReference>
<dbReference type="PROSITE" id="PS51196">
    <property type="entry name" value="SECA_MOTOR_DEAD"/>
    <property type="match status" value="1"/>
</dbReference>
<dbReference type="Pfam" id="PF07517">
    <property type="entry name" value="SecA_DEAD"/>
    <property type="match status" value="1"/>
</dbReference>
<dbReference type="NCBIfam" id="NF009538">
    <property type="entry name" value="PRK12904.1"/>
    <property type="match status" value="1"/>
</dbReference>
<evidence type="ECO:0000256" key="10">
    <source>
        <dbReference type="ARBA" id="ARBA00023010"/>
    </source>
</evidence>
<evidence type="ECO:0000259" key="13">
    <source>
        <dbReference type="PROSITE" id="PS51192"/>
    </source>
</evidence>
<dbReference type="GO" id="GO:0017038">
    <property type="term" value="P:protein import"/>
    <property type="evidence" value="ECO:0007669"/>
    <property type="project" value="InterPro"/>
</dbReference>
<dbReference type="Pfam" id="PF21090">
    <property type="entry name" value="P-loop_SecA"/>
    <property type="match status" value="1"/>
</dbReference>
<keyword evidence="4 12" id="KW-0963">Cytoplasm</keyword>
<evidence type="ECO:0000256" key="1">
    <source>
        <dbReference type="ARBA" id="ARBA00007650"/>
    </source>
</evidence>
<name>A0AAU8RQS4_9GAMM</name>
<dbReference type="Gene3D" id="3.90.1440.10">
    <property type="entry name" value="SecA, preprotein cross-linking domain"/>
    <property type="match status" value="1"/>
</dbReference>
<dbReference type="GO" id="GO:0005886">
    <property type="term" value="C:plasma membrane"/>
    <property type="evidence" value="ECO:0007669"/>
    <property type="project" value="UniProtKB-SubCell"/>
</dbReference>
<evidence type="ECO:0000256" key="4">
    <source>
        <dbReference type="ARBA" id="ARBA00022490"/>
    </source>
</evidence>